<dbReference type="AlphaFoldDB" id="A0A8T9Q1Y5"/>
<name>A0A8T9Q1Y5_9BACT</name>
<proteinExistence type="predicted"/>
<feature type="chain" id="PRO_5035802271" description="Beta-agarase/YXIM esterase-like galactose-binding domain-containing protein" evidence="1">
    <location>
        <begin position="22"/>
        <end position="172"/>
    </location>
</feature>
<evidence type="ECO:0000256" key="1">
    <source>
        <dbReference type="SAM" id="SignalP"/>
    </source>
</evidence>
<accession>A0A8T9Q1Y5</accession>
<evidence type="ECO:0000259" key="2">
    <source>
        <dbReference type="Pfam" id="PF21254"/>
    </source>
</evidence>
<protein>
    <recommendedName>
        <fullName evidence="2">Beta-agarase/YXIM esterase-like galactose-binding domain-containing protein</fullName>
    </recommendedName>
</protein>
<dbReference type="RefSeq" id="WP_244673883.1">
    <property type="nucleotide sequence ID" value="NZ_CP095046.1"/>
</dbReference>
<dbReference type="Proteomes" id="UP000831796">
    <property type="component" value="Chromosome"/>
</dbReference>
<dbReference type="Pfam" id="PF21254">
    <property type="entry name" value="AGA-YXIM_GBD"/>
    <property type="match status" value="1"/>
</dbReference>
<dbReference type="Gene3D" id="2.60.120.430">
    <property type="entry name" value="Galactose-binding lectin"/>
    <property type="match status" value="1"/>
</dbReference>
<organism evidence="3 4">
    <name type="scientific">Hymenobacter cellulosilyticus</name>
    <dbReference type="NCBI Taxonomy" id="2932248"/>
    <lineage>
        <taxon>Bacteria</taxon>
        <taxon>Pseudomonadati</taxon>
        <taxon>Bacteroidota</taxon>
        <taxon>Cytophagia</taxon>
        <taxon>Cytophagales</taxon>
        <taxon>Hymenobacteraceae</taxon>
        <taxon>Hymenobacter</taxon>
    </lineage>
</organism>
<dbReference type="InterPro" id="IPR008979">
    <property type="entry name" value="Galactose-bd-like_sf"/>
</dbReference>
<keyword evidence="4" id="KW-1185">Reference proteome</keyword>
<dbReference type="EMBL" id="CP095046">
    <property type="protein sequence ID" value="UOQ70461.1"/>
    <property type="molecule type" value="Genomic_DNA"/>
</dbReference>
<dbReference type="SUPFAM" id="SSF49785">
    <property type="entry name" value="Galactose-binding domain-like"/>
    <property type="match status" value="1"/>
</dbReference>
<sequence length="172" mass="17885">MPTPFPTTLLAATLLTSGALAQGNAARPKLVYKFDFGSGKTAPGYTAVGADAVYSPATGYGFDFGTSVTAVNRGSKGALRGDFVTSKQPFYFSVNLPEGNYTVTVTLGDAKGASSTMLKAESRRLLLETTTTKPGQLTTQTFTLNVKSPRINATESVSLKPGSLASWIGTTG</sequence>
<dbReference type="InterPro" id="IPR049033">
    <property type="entry name" value="AGA-YXIM_GBD"/>
</dbReference>
<dbReference type="KEGG" id="hcu:MUN79_17185"/>
<keyword evidence="1" id="KW-0732">Signal</keyword>
<feature type="domain" description="Beta-agarase/YXIM esterase-like galactose-binding" evidence="2">
    <location>
        <begin position="32"/>
        <end position="146"/>
    </location>
</feature>
<feature type="signal peptide" evidence="1">
    <location>
        <begin position="1"/>
        <end position="21"/>
    </location>
</feature>
<evidence type="ECO:0000313" key="4">
    <source>
        <dbReference type="Proteomes" id="UP000831796"/>
    </source>
</evidence>
<evidence type="ECO:0000313" key="3">
    <source>
        <dbReference type="EMBL" id="UOQ70461.1"/>
    </source>
</evidence>
<reference evidence="3" key="1">
    <citation type="submission" date="2022-04" db="EMBL/GenBank/DDBJ databases">
        <title>Hymenobacter sp. isolated from the air.</title>
        <authorList>
            <person name="Won M."/>
            <person name="Lee C.-M."/>
            <person name="Woen H.-Y."/>
            <person name="Kwon S.-W."/>
        </authorList>
    </citation>
    <scope>NUCLEOTIDE SEQUENCE</scope>
    <source>
        <strain evidence="3">5116S-3</strain>
    </source>
</reference>
<gene>
    <name evidence="3" type="ORF">MUN79_17185</name>
</gene>